<dbReference type="Gene3D" id="2.40.50.870">
    <property type="entry name" value="Protein of unknown function (DUF3299)"/>
    <property type="match status" value="1"/>
</dbReference>
<sequence>MMITLQRFSTLLLLMFCSVFLTHNAYAEYEEIEWVELIPADDLAALLDPPSWLDDIEDGSFEDQISNQILGALEMSGDSRYQQALSSTQVVEAYDNRQIRLPGFAVPVEMNDKQQVTEFFLVPYFGACIHYPPPPPNQIIYVHVPGGITIDSIYEPYWVEGLLRTSLVENEIAVSAYSLFADQVYLYTE</sequence>
<proteinExistence type="predicted"/>
<dbReference type="Proteomes" id="UP000012019">
    <property type="component" value="Unassembled WGS sequence"/>
</dbReference>
<keyword evidence="3" id="KW-1185">Reference proteome</keyword>
<name>M7PGG3_9GAMM</name>
<evidence type="ECO:0000313" key="3">
    <source>
        <dbReference type="Proteomes" id="UP000012019"/>
    </source>
</evidence>
<dbReference type="AlphaFoldDB" id="M7PGG3"/>
<evidence type="ECO:0000313" key="2">
    <source>
        <dbReference type="EMBL" id="EMR12980.1"/>
    </source>
</evidence>
<dbReference type="RefSeq" id="WP_009726492.1">
    <property type="nucleotide sequence ID" value="NZ_APHR01000037.1"/>
</dbReference>
<feature type="chain" id="PRO_5004082868" description="Lipoprotein" evidence="1">
    <location>
        <begin position="28"/>
        <end position="189"/>
    </location>
</feature>
<keyword evidence="1" id="KW-0732">Signal</keyword>
<feature type="signal peptide" evidence="1">
    <location>
        <begin position="1"/>
        <end position="27"/>
    </location>
</feature>
<evidence type="ECO:0000256" key="1">
    <source>
        <dbReference type="SAM" id="SignalP"/>
    </source>
</evidence>
<dbReference type="STRING" id="1286106.MPL1_07518"/>
<protein>
    <recommendedName>
        <fullName evidence="4">Lipoprotein</fullName>
    </recommendedName>
</protein>
<evidence type="ECO:0008006" key="4">
    <source>
        <dbReference type="Google" id="ProtNLM"/>
    </source>
</evidence>
<gene>
    <name evidence="2" type="ORF">MPL1_07518</name>
</gene>
<accession>M7PGG3</accession>
<organism evidence="2 3">
    <name type="scientific">Methylophaga lonarensis MPL</name>
    <dbReference type="NCBI Taxonomy" id="1286106"/>
    <lineage>
        <taxon>Bacteria</taxon>
        <taxon>Pseudomonadati</taxon>
        <taxon>Pseudomonadota</taxon>
        <taxon>Gammaproteobacteria</taxon>
        <taxon>Thiotrichales</taxon>
        <taxon>Piscirickettsiaceae</taxon>
        <taxon>Methylophaga</taxon>
    </lineage>
</organism>
<dbReference type="eggNOG" id="COG3495">
    <property type="taxonomic scope" value="Bacteria"/>
</dbReference>
<reference evidence="2 3" key="1">
    <citation type="journal article" date="2013" name="Genome Announc.">
        <title>Draft Genome Sequence of Methylophaga lonarensis MPLT, a Haloalkaliphilic (Non-Methane-Utilizing) Methylotroph.</title>
        <authorList>
            <person name="Shetty S.A."/>
            <person name="Marathe N.P."/>
            <person name="Munot H."/>
            <person name="Antony C.P."/>
            <person name="Dhotre D.P."/>
            <person name="Murrell J.C."/>
            <person name="Shouche Y.S."/>
        </authorList>
    </citation>
    <scope>NUCLEOTIDE SEQUENCE [LARGE SCALE GENOMIC DNA]</scope>
    <source>
        <strain evidence="2 3">MPL</strain>
    </source>
</reference>
<comment type="caution">
    <text evidence="2">The sequence shown here is derived from an EMBL/GenBank/DDBJ whole genome shotgun (WGS) entry which is preliminary data.</text>
</comment>
<dbReference type="Pfam" id="PF11736">
    <property type="entry name" value="DUF3299"/>
    <property type="match status" value="1"/>
</dbReference>
<dbReference type="PATRIC" id="fig|1286106.3.peg.1509"/>
<dbReference type="InterPro" id="IPR021727">
    <property type="entry name" value="DUF3299"/>
</dbReference>
<dbReference type="EMBL" id="APHR01000037">
    <property type="protein sequence ID" value="EMR12980.1"/>
    <property type="molecule type" value="Genomic_DNA"/>
</dbReference>